<dbReference type="AlphaFoldDB" id="A0A401H6T7"/>
<dbReference type="Proteomes" id="UP000287166">
    <property type="component" value="Unassembled WGS sequence"/>
</dbReference>
<gene>
    <name evidence="1" type="ORF">SCP_1801230</name>
</gene>
<comment type="caution">
    <text evidence="1">The sequence shown here is derived from an EMBL/GenBank/DDBJ whole genome shotgun (WGS) entry which is preliminary data.</text>
</comment>
<protein>
    <submittedName>
        <fullName evidence="1">Uncharacterized protein</fullName>
    </submittedName>
</protein>
<accession>A0A401H6T7</accession>
<organism evidence="1 2">
    <name type="scientific">Sparassis crispa</name>
    <dbReference type="NCBI Taxonomy" id="139825"/>
    <lineage>
        <taxon>Eukaryota</taxon>
        <taxon>Fungi</taxon>
        <taxon>Dikarya</taxon>
        <taxon>Basidiomycota</taxon>
        <taxon>Agaricomycotina</taxon>
        <taxon>Agaricomycetes</taxon>
        <taxon>Polyporales</taxon>
        <taxon>Sparassidaceae</taxon>
        <taxon>Sparassis</taxon>
    </lineage>
</organism>
<name>A0A401H6T7_9APHY</name>
<reference evidence="1 2" key="1">
    <citation type="journal article" date="2018" name="Sci. Rep.">
        <title>Genome sequence of the cauliflower mushroom Sparassis crispa (Hanabiratake) and its association with beneficial usage.</title>
        <authorList>
            <person name="Kiyama R."/>
            <person name="Furutani Y."/>
            <person name="Kawaguchi K."/>
            <person name="Nakanishi T."/>
        </authorList>
    </citation>
    <scope>NUCLEOTIDE SEQUENCE [LARGE SCALE GENOMIC DNA]</scope>
</reference>
<evidence type="ECO:0000313" key="1">
    <source>
        <dbReference type="EMBL" id="GBE90099.1"/>
    </source>
</evidence>
<sequence>MPLVASHITPNMTVTLPVHSSRFRFHHSPAKTSIKGIASTPRPLFGVATTSTAIPGYDSKAVTGCKRKAVLDDHWEYEQAAQKRQKVEQEVKDLTAADLTPYFEVSSRIIARSSDASASTQDATQVGKCVWPPMNAEHPMAATQDYVPLEIYGKRHMREGLARDFPGAYAMESTHLPPTELPIEEYPSSIPLELDDLMDECEDDQFPEVEAFFQDACEDVQSSEVEEFLRDACEDVQSSEVEDFFWDACADVQYAEEDFLSDACEDIQPSPLASPEVEQVTSESPTQQKHWKRDNCSLWKKACRTRVKTMIKIFGQASVCEAAVSEASAASCMQHICSHRWEEMDSVCSDDSGYESDVEDNKGSVANNGSVAPRYLPCTEFDSLRDRAAACGRLPPLLAIPCRLFEYADVILHGTPTRTPEWARGNLVEEKKKRDERKKEILANALASFTP</sequence>
<evidence type="ECO:0000313" key="2">
    <source>
        <dbReference type="Proteomes" id="UP000287166"/>
    </source>
</evidence>
<dbReference type="RefSeq" id="XP_027621012.1">
    <property type="nucleotide sequence ID" value="XM_027765211.1"/>
</dbReference>
<proteinExistence type="predicted"/>
<dbReference type="InParanoid" id="A0A401H6T7"/>
<dbReference type="EMBL" id="BFAD01000018">
    <property type="protein sequence ID" value="GBE90099.1"/>
    <property type="molecule type" value="Genomic_DNA"/>
</dbReference>
<dbReference type="GeneID" id="38787016"/>
<keyword evidence="2" id="KW-1185">Reference proteome</keyword>